<dbReference type="OrthoDB" id="9804574at2"/>
<name>A0A1G6LEY5_9FIRM</name>
<feature type="domain" description="SAF" evidence="3">
    <location>
        <begin position="12"/>
        <end position="87"/>
    </location>
</feature>
<accession>A0A1G6LEY5</accession>
<keyword evidence="5" id="KW-1185">Reference proteome</keyword>
<sequence>MEINALMMDTTDNVVTCVTEVPAGGRAVYRKGEEICSVVAKENIPYCHKIALTDIPKGGHVIKYGESLGTVSEDIPAGGWVADHNLFSVPRDYDSELAPADFQMCARQSDGTPDLKGFKFWGYRRAEGRPGIRNHVLILPGCACGSESSRIVASQVRGAVNIVFNTGCSDVAANTEMSQKVLTGFACNPNVYGVVIIGLGCETVPHYKLRENIQAMTSKPVVSFGIQDEGGTLKTIEKAVRAARDMAAEAAMQQKELFDISEFLMGIECGGSDATSGIASNPAVGELSDILVDMGATTMMSESIEWIGGEHVLAKRGANKEIHDQIIEVCRAYEEHLTAAGQDCRAGQPTPGNKTGGLSTLDEKSLGCIRKGGTRPVVEVLEQGVPPTKRGAVVMDTAGYDISSVTSMAAAGCQAIIFTTGRGTPTGNAIVPVLKVTANGRTYQKMEDNMDIDLSAIIRGEKTYQEMGREMVDAIHDICNGKMTKAEAFGFSDIAVDHVCRFV</sequence>
<dbReference type="AlphaFoldDB" id="A0A1G6LEY5"/>
<dbReference type="PANTHER" id="PTHR30536">
    <property type="entry name" value="ALTRONATE/GALACTARATE DEHYDRATASE"/>
    <property type="match status" value="1"/>
</dbReference>
<evidence type="ECO:0000313" key="4">
    <source>
        <dbReference type="EMBL" id="SDC41335.1"/>
    </source>
</evidence>
<dbReference type="GO" id="GO:0019698">
    <property type="term" value="P:D-galacturonate catabolic process"/>
    <property type="evidence" value="ECO:0007669"/>
    <property type="project" value="TreeGrafter"/>
</dbReference>
<dbReference type="InterPro" id="IPR052172">
    <property type="entry name" value="UxaA_altronate/galactarate_dh"/>
</dbReference>
<dbReference type="InterPro" id="IPR007392">
    <property type="entry name" value="GD_AH_second"/>
</dbReference>
<organism evidence="4 5">
    <name type="scientific">Succiniclasticum ruminis</name>
    <dbReference type="NCBI Taxonomy" id="40841"/>
    <lineage>
        <taxon>Bacteria</taxon>
        <taxon>Bacillati</taxon>
        <taxon>Bacillota</taxon>
        <taxon>Negativicutes</taxon>
        <taxon>Acidaminococcales</taxon>
        <taxon>Acidaminococcaceae</taxon>
        <taxon>Succiniclasticum</taxon>
    </lineage>
</organism>
<proteinExistence type="inferred from homology"/>
<evidence type="ECO:0000256" key="2">
    <source>
        <dbReference type="ARBA" id="ARBA00023239"/>
    </source>
</evidence>
<dbReference type="GO" id="GO:0016829">
    <property type="term" value="F:lyase activity"/>
    <property type="evidence" value="ECO:0007669"/>
    <property type="project" value="UniProtKB-KW"/>
</dbReference>
<keyword evidence="2" id="KW-0456">Lyase</keyword>
<dbReference type="InterPro" id="IPR048332">
    <property type="entry name" value="GD_AH_C"/>
</dbReference>
<dbReference type="PANTHER" id="PTHR30536:SF5">
    <property type="entry name" value="ALTRONATE DEHYDRATASE"/>
    <property type="match status" value="1"/>
</dbReference>
<gene>
    <name evidence="4" type="ORF">SAMN04487864_10722</name>
</gene>
<dbReference type="CDD" id="cd11613">
    <property type="entry name" value="SAF_AH_GD"/>
    <property type="match status" value="1"/>
</dbReference>
<comment type="similarity">
    <text evidence="1">Belongs to the UxaA family.</text>
</comment>
<protein>
    <submittedName>
        <fullName evidence="4">Altronate dehydratase large subunit</fullName>
    </submittedName>
</protein>
<dbReference type="Pfam" id="PF20629">
    <property type="entry name" value="GD_AH_C"/>
    <property type="match status" value="1"/>
</dbReference>
<evidence type="ECO:0000259" key="3">
    <source>
        <dbReference type="SMART" id="SM00858"/>
    </source>
</evidence>
<dbReference type="Proteomes" id="UP000198943">
    <property type="component" value="Unassembled WGS sequence"/>
</dbReference>
<dbReference type="InterPro" id="IPR044144">
    <property type="entry name" value="SAF_UxaA/GarD"/>
</dbReference>
<evidence type="ECO:0000256" key="1">
    <source>
        <dbReference type="ARBA" id="ARBA00010986"/>
    </source>
</evidence>
<dbReference type="Gene3D" id="2.30.130.110">
    <property type="match status" value="1"/>
</dbReference>
<dbReference type="SMART" id="SM00858">
    <property type="entry name" value="SAF"/>
    <property type="match status" value="1"/>
</dbReference>
<dbReference type="EMBL" id="FMYW01000007">
    <property type="protein sequence ID" value="SDC41335.1"/>
    <property type="molecule type" value="Genomic_DNA"/>
</dbReference>
<dbReference type="InterPro" id="IPR013974">
    <property type="entry name" value="SAF"/>
</dbReference>
<dbReference type="Pfam" id="PF04295">
    <property type="entry name" value="GD_AH_second"/>
    <property type="match status" value="1"/>
</dbReference>
<evidence type="ECO:0000313" key="5">
    <source>
        <dbReference type="Proteomes" id="UP000198943"/>
    </source>
</evidence>
<reference evidence="5" key="1">
    <citation type="submission" date="2016-10" db="EMBL/GenBank/DDBJ databases">
        <authorList>
            <person name="Varghese N."/>
            <person name="Submissions S."/>
        </authorList>
    </citation>
    <scope>NUCLEOTIDE SEQUENCE [LARGE SCALE GENOMIC DNA]</scope>
    <source>
        <strain evidence="5">DSM 11005</strain>
    </source>
</reference>